<evidence type="ECO:0000259" key="5">
    <source>
        <dbReference type="SMART" id="SM00563"/>
    </source>
</evidence>
<evidence type="ECO:0000256" key="4">
    <source>
        <dbReference type="SAM" id="MobiDB-lite"/>
    </source>
</evidence>
<dbReference type="SUPFAM" id="SSF53474">
    <property type="entry name" value="alpha/beta-Hydrolases"/>
    <property type="match status" value="1"/>
</dbReference>
<proteinExistence type="inferred from homology"/>
<dbReference type="CDD" id="cd07987">
    <property type="entry name" value="LPLAT_MGAT-like"/>
    <property type="match status" value="1"/>
</dbReference>
<dbReference type="Proteomes" id="UP000541444">
    <property type="component" value="Unassembled WGS sequence"/>
</dbReference>
<evidence type="ECO:0000256" key="2">
    <source>
        <dbReference type="ARBA" id="ARBA00022679"/>
    </source>
</evidence>
<comment type="similarity">
    <text evidence="1">Belongs to the diacylglycerol acyltransferase family.</text>
</comment>
<dbReference type="EMBL" id="JACGCM010001129">
    <property type="protein sequence ID" value="KAF6161580.1"/>
    <property type="molecule type" value="Genomic_DNA"/>
</dbReference>
<keyword evidence="2" id="KW-0808">Transferase</keyword>
<dbReference type="OrthoDB" id="44277at2759"/>
<dbReference type="AlphaFoldDB" id="A0A7J7N3H0"/>
<gene>
    <name evidence="6" type="ORF">GIB67_009459</name>
</gene>
<sequence>SNSRMLSVGKADPVRGGMPDSANSGIIQISENKTNVLQKQRGLMAVAGANGIFMPSYLRRRISQVTVKFSISSSQLAKGRSNVLEKGRLYNKLENETTSKALDDSVIVRPSFKEYLDRSKDLLKSDGGPPRWFSPLECGSRWENSPLLLYLPGIDGVGLGLTMHHQRLGKIFDMWCLHIPVMDRTPFAGLMLFVETTLRSEHSQSPNRPIYLVGECFGGCLALAVAARNSDIDLMLILANPSTSFSKSQLQPLLPLIKAMPEQLNVGLPCILNYILGDPLRMAMVGVKKGLSFQQALRELSQGFTALLPTLSILGNILSRESILWKLRMLQSASSFTNSRLHAVKSEVLLLASGRDQLLPSKDEAEMLSRVLPSCQIRNFEDNGHTLFLEHGIDLVTTIKGAGFYRRTKNFDYVKDFIPPTTFDFREVTEAYRWFELGVSPVMLSTLENGRMARGLAGIPDSGPVLLVGYHMLMGLETIPLGYHFWSERNIKLRGMAHPIAFERDLEGELFRSTEFDAARIMGGVSATAKNLFKLLSRQSHILLYPGGAREALHRKGEEYKLFWPSQSEFVRMAARFGAKIVPFGVIGEDDVFDMFLDYNDFMKIPFIKSRLKEVNDGRYRRLRLRADAEGEVSKQDFHIPGVLPKLPGRFYFLFGKPIETEGRKEELRDRGKAHELYLHTKQEVEKYIGYLKEKREKDPYRTLASRILYKAIHGLKSEIPTFEL</sequence>
<evidence type="ECO:0000313" key="7">
    <source>
        <dbReference type="Proteomes" id="UP000541444"/>
    </source>
</evidence>
<dbReference type="Gene3D" id="3.40.50.1820">
    <property type="entry name" value="alpha/beta hydrolase"/>
    <property type="match status" value="1"/>
</dbReference>
<reference evidence="6 7" key="1">
    <citation type="journal article" date="2020" name="IScience">
        <title>Genome Sequencing of the Endangered Kingdonia uniflora (Circaeasteraceae, Ranunculales) Reveals Potential Mechanisms of Evolutionary Specialization.</title>
        <authorList>
            <person name="Sun Y."/>
            <person name="Deng T."/>
            <person name="Zhang A."/>
            <person name="Moore M.J."/>
            <person name="Landis J.B."/>
            <person name="Lin N."/>
            <person name="Zhang H."/>
            <person name="Zhang X."/>
            <person name="Huang J."/>
            <person name="Zhang X."/>
            <person name="Sun H."/>
            <person name="Wang H."/>
        </authorList>
    </citation>
    <scope>NUCLEOTIDE SEQUENCE [LARGE SCALE GENOMIC DNA]</scope>
    <source>
        <strain evidence="6">TB1705</strain>
        <tissue evidence="6">Leaf</tissue>
    </source>
</reference>
<organism evidence="6 7">
    <name type="scientific">Kingdonia uniflora</name>
    <dbReference type="NCBI Taxonomy" id="39325"/>
    <lineage>
        <taxon>Eukaryota</taxon>
        <taxon>Viridiplantae</taxon>
        <taxon>Streptophyta</taxon>
        <taxon>Embryophyta</taxon>
        <taxon>Tracheophyta</taxon>
        <taxon>Spermatophyta</taxon>
        <taxon>Magnoliopsida</taxon>
        <taxon>Ranunculales</taxon>
        <taxon>Circaeasteraceae</taxon>
        <taxon>Kingdonia</taxon>
    </lineage>
</organism>
<name>A0A7J7N3H0_9MAGN</name>
<dbReference type="InterPro" id="IPR029058">
    <property type="entry name" value="AB_hydrolase_fold"/>
</dbReference>
<protein>
    <recommendedName>
        <fullName evidence="5">Phospholipid/glycerol acyltransferase domain-containing protein</fullName>
    </recommendedName>
</protein>
<dbReference type="GO" id="GO:0016020">
    <property type="term" value="C:membrane"/>
    <property type="evidence" value="ECO:0007669"/>
    <property type="project" value="TreeGrafter"/>
</dbReference>
<evidence type="ECO:0000256" key="1">
    <source>
        <dbReference type="ARBA" id="ARBA00005420"/>
    </source>
</evidence>
<feature type="non-terminal residue" evidence="6">
    <location>
        <position position="1"/>
    </location>
</feature>
<dbReference type="SMART" id="SM00563">
    <property type="entry name" value="PlsC"/>
    <property type="match status" value="1"/>
</dbReference>
<dbReference type="PANTHER" id="PTHR22753">
    <property type="entry name" value="TRANSMEMBRANE PROTEIN 68"/>
    <property type="match status" value="1"/>
</dbReference>
<dbReference type="GO" id="GO:0019432">
    <property type="term" value="P:triglyceride biosynthetic process"/>
    <property type="evidence" value="ECO:0007669"/>
    <property type="project" value="UniProtKB-ARBA"/>
</dbReference>
<dbReference type="GO" id="GO:0004144">
    <property type="term" value="F:diacylglycerol O-acyltransferase activity"/>
    <property type="evidence" value="ECO:0007669"/>
    <property type="project" value="UniProtKB-ARBA"/>
</dbReference>
<feature type="domain" description="Phospholipid/glycerol acyltransferase" evidence="5">
    <location>
        <begin position="465"/>
        <end position="589"/>
    </location>
</feature>
<comment type="caution">
    <text evidence="6">The sequence shown here is derived from an EMBL/GenBank/DDBJ whole genome shotgun (WGS) entry which is preliminary data.</text>
</comment>
<keyword evidence="3" id="KW-0012">Acyltransferase</keyword>
<dbReference type="PANTHER" id="PTHR22753:SF24">
    <property type="entry name" value="ESTERASE_LIPASE_THIOESTERASE FAMILY PROTEIN"/>
    <property type="match status" value="1"/>
</dbReference>
<dbReference type="Pfam" id="PF03982">
    <property type="entry name" value="DAGAT"/>
    <property type="match status" value="1"/>
</dbReference>
<feature type="region of interest" description="Disordered" evidence="4">
    <location>
        <begin position="1"/>
        <end position="22"/>
    </location>
</feature>
<dbReference type="InterPro" id="IPR007130">
    <property type="entry name" value="DAGAT"/>
</dbReference>
<keyword evidence="7" id="KW-1185">Reference proteome</keyword>
<evidence type="ECO:0000256" key="3">
    <source>
        <dbReference type="ARBA" id="ARBA00023315"/>
    </source>
</evidence>
<dbReference type="InterPro" id="IPR002123">
    <property type="entry name" value="Plipid/glycerol_acylTrfase"/>
</dbReference>
<evidence type="ECO:0000313" key="6">
    <source>
        <dbReference type="EMBL" id="KAF6161580.1"/>
    </source>
</evidence>
<accession>A0A7J7N3H0</accession>